<organism evidence="2 3">
    <name type="scientific">Paenibacillus bovis</name>
    <dbReference type="NCBI Taxonomy" id="1616788"/>
    <lineage>
        <taxon>Bacteria</taxon>
        <taxon>Bacillati</taxon>
        <taxon>Bacillota</taxon>
        <taxon>Bacilli</taxon>
        <taxon>Bacillales</taxon>
        <taxon>Paenibacillaceae</taxon>
        <taxon>Paenibacillus</taxon>
    </lineage>
</organism>
<dbReference type="KEGG" id="pbv:AR543_p0116"/>
<evidence type="ECO:0000256" key="1">
    <source>
        <dbReference type="SAM" id="Phobius"/>
    </source>
</evidence>
<proteinExistence type="predicted"/>
<protein>
    <submittedName>
        <fullName evidence="2">Uncharacterized protein</fullName>
    </submittedName>
</protein>
<keyword evidence="3" id="KW-1185">Reference proteome</keyword>
<reference evidence="2 3" key="1">
    <citation type="journal article" date="2016" name="Int. J. Syst. Evol. Microbiol.">
        <title>Paenibacillus damxungensis sp. nov., isolated from raw yak (Bos grunniens) milk.</title>
        <authorList>
            <person name="Wu Z."/>
            <person name="Gao C."/>
            <person name="Han J."/>
            <person name="Liu Z."/>
        </authorList>
    </citation>
    <scope>NUCLEOTIDE SEQUENCE [LARGE SCALE GENOMIC DNA]</scope>
    <source>
        <strain evidence="2 3">BD3526</strain>
        <plasmid evidence="2 3">unnamed1</plasmid>
    </source>
</reference>
<dbReference type="Pfam" id="PF04307">
    <property type="entry name" value="YdjM"/>
    <property type="match status" value="1"/>
</dbReference>
<feature type="transmembrane region" description="Helical" evidence="1">
    <location>
        <begin position="71"/>
        <end position="95"/>
    </location>
</feature>
<keyword evidence="2" id="KW-0614">Plasmid</keyword>
<name>A0A1X9T4A1_9BACL</name>
<dbReference type="Proteomes" id="UP000078148">
    <property type="component" value="Plasmid unnamed1"/>
</dbReference>
<feature type="transmembrane region" description="Helical" evidence="1">
    <location>
        <begin position="256"/>
        <end position="275"/>
    </location>
</feature>
<keyword evidence="1" id="KW-0812">Transmembrane</keyword>
<dbReference type="RefSeq" id="WP_087071426.1">
    <property type="nucleotide sequence ID" value="NZ_CP021170.1"/>
</dbReference>
<geneLocation type="plasmid" evidence="2 3">
    <name>unnamed1</name>
</geneLocation>
<dbReference type="OrthoDB" id="2608990at2"/>
<keyword evidence="1" id="KW-1133">Transmembrane helix</keyword>
<dbReference type="AlphaFoldDB" id="A0A1X9T4A1"/>
<evidence type="ECO:0000313" key="2">
    <source>
        <dbReference type="EMBL" id="ARR10724.1"/>
    </source>
</evidence>
<accession>A0A1X9T4A1</accession>
<evidence type="ECO:0000313" key="3">
    <source>
        <dbReference type="Proteomes" id="UP000078148"/>
    </source>
</evidence>
<feature type="transmembrane region" description="Helical" evidence="1">
    <location>
        <begin position="107"/>
        <end position="128"/>
    </location>
</feature>
<sequence length="276" mass="29516">MNKKGHMALGALAGSLVAIAPLPYPSGLLGLLARAAVVGVTTVAALLPDADHKTGTVSNHVQFSAKTRRKLRTGGVIGLVAGLLIWLLMGAYWPLSEQSLWKGLQHLPVAASPLASLSGLLIMTAGLLSMLLAHMRTLVFSAVGILLLYGFHVYDWHWITAFAGVAFLILPIVQHRGIIHTPEFAAALSLGLWSFAGGEVWWLQAIAIGLITGWWAHLAGDIFGSEGIHSLLAPKIGVALHWFSNGGKAENTISRFCWMASFVLWGVGLFIPLLHM</sequence>
<gene>
    <name evidence="2" type="ORF">AR543_p0116</name>
</gene>
<keyword evidence="1" id="KW-0472">Membrane</keyword>
<feature type="transmembrane region" description="Helical" evidence="1">
    <location>
        <begin position="135"/>
        <end position="151"/>
    </location>
</feature>
<dbReference type="EMBL" id="CP021170">
    <property type="protein sequence ID" value="ARR10724.1"/>
    <property type="molecule type" value="Genomic_DNA"/>
</dbReference>
<feature type="transmembrane region" description="Helical" evidence="1">
    <location>
        <begin position="185"/>
        <end position="215"/>
    </location>
</feature>
<feature type="transmembrane region" description="Helical" evidence="1">
    <location>
        <begin position="157"/>
        <end position="173"/>
    </location>
</feature>
<dbReference type="InterPro" id="IPR007404">
    <property type="entry name" value="YdjM-like"/>
</dbReference>